<dbReference type="Pfam" id="PF04290">
    <property type="entry name" value="DctQ"/>
    <property type="match status" value="1"/>
</dbReference>
<evidence type="ECO:0000256" key="1">
    <source>
        <dbReference type="ARBA" id="ARBA00004651"/>
    </source>
</evidence>
<evidence type="ECO:0000256" key="6">
    <source>
        <dbReference type="ARBA" id="ARBA00023136"/>
    </source>
</evidence>
<comment type="similarity">
    <text evidence="7">Belongs to the TRAP transporter small permease family.</text>
</comment>
<keyword evidence="6 7" id="KW-0472">Membrane</keyword>
<dbReference type="EMBL" id="JAUOZU010000020">
    <property type="protein sequence ID" value="MDO6966667.1"/>
    <property type="molecule type" value="Genomic_DNA"/>
</dbReference>
<evidence type="ECO:0000256" key="3">
    <source>
        <dbReference type="ARBA" id="ARBA00022475"/>
    </source>
</evidence>
<keyword evidence="3" id="KW-1003">Cell membrane</keyword>
<evidence type="ECO:0000256" key="5">
    <source>
        <dbReference type="ARBA" id="ARBA00022989"/>
    </source>
</evidence>
<evidence type="ECO:0000256" key="7">
    <source>
        <dbReference type="RuleBase" id="RU369079"/>
    </source>
</evidence>
<keyword evidence="10" id="KW-1185">Reference proteome</keyword>
<evidence type="ECO:0000313" key="10">
    <source>
        <dbReference type="Proteomes" id="UP001174932"/>
    </source>
</evidence>
<feature type="transmembrane region" description="Helical" evidence="7">
    <location>
        <begin position="87"/>
        <end position="108"/>
    </location>
</feature>
<dbReference type="Proteomes" id="UP001174932">
    <property type="component" value="Unassembled WGS sequence"/>
</dbReference>
<protein>
    <recommendedName>
        <fullName evidence="7">TRAP transporter small permease protein</fullName>
    </recommendedName>
</protein>
<reference evidence="9" key="2">
    <citation type="submission" date="2023-07" db="EMBL/GenBank/DDBJ databases">
        <authorList>
            <person name="Shen H."/>
        </authorList>
    </citation>
    <scope>NUCLEOTIDE SEQUENCE</scope>
    <source>
        <strain evidence="9">TNR-22</strain>
    </source>
</reference>
<keyword evidence="2 7" id="KW-0813">Transport</keyword>
<feature type="transmembrane region" description="Helical" evidence="7">
    <location>
        <begin position="45"/>
        <end position="66"/>
    </location>
</feature>
<comment type="function">
    <text evidence="7">Part of the tripartite ATP-independent periplasmic (TRAP) transport system.</text>
</comment>
<organism evidence="9 10">
    <name type="scientific">Rhizobium alvei</name>
    <dbReference type="NCBI Taxonomy" id="1132659"/>
    <lineage>
        <taxon>Bacteria</taxon>
        <taxon>Pseudomonadati</taxon>
        <taxon>Pseudomonadota</taxon>
        <taxon>Alphaproteobacteria</taxon>
        <taxon>Hyphomicrobiales</taxon>
        <taxon>Rhizobiaceae</taxon>
        <taxon>Rhizobium/Agrobacterium group</taxon>
        <taxon>Rhizobium</taxon>
    </lineage>
</organism>
<keyword evidence="5 7" id="KW-1133">Transmembrane helix</keyword>
<gene>
    <name evidence="9" type="ORF">Q4481_22155</name>
</gene>
<evidence type="ECO:0000256" key="4">
    <source>
        <dbReference type="ARBA" id="ARBA00022692"/>
    </source>
</evidence>
<comment type="caution">
    <text evidence="9">The sequence shown here is derived from an EMBL/GenBank/DDBJ whole genome shotgun (WGS) entry which is preliminary data.</text>
</comment>
<dbReference type="InterPro" id="IPR055348">
    <property type="entry name" value="DctQ"/>
</dbReference>
<name>A0ABT8YTH7_9HYPH</name>
<feature type="transmembrane region" description="Helical" evidence="7">
    <location>
        <begin position="128"/>
        <end position="150"/>
    </location>
</feature>
<evidence type="ECO:0000259" key="8">
    <source>
        <dbReference type="Pfam" id="PF04290"/>
    </source>
</evidence>
<comment type="subunit">
    <text evidence="7">The complex comprises the extracytoplasmic solute receptor protein and the two transmembrane proteins.</text>
</comment>
<reference evidence="9" key="1">
    <citation type="journal article" date="2015" name="Int. J. Syst. Evol. Microbiol.">
        <title>Rhizobium alvei sp. nov., isolated from a freshwater river.</title>
        <authorList>
            <person name="Sheu S.Y."/>
            <person name="Huang H.W."/>
            <person name="Young C.C."/>
            <person name="Chen W.M."/>
        </authorList>
    </citation>
    <scope>NUCLEOTIDE SEQUENCE</scope>
    <source>
        <strain evidence="9">TNR-22</strain>
    </source>
</reference>
<accession>A0ABT8YTH7</accession>
<feature type="domain" description="Tripartite ATP-independent periplasmic transporters DctQ component" evidence="8">
    <location>
        <begin position="26"/>
        <end position="152"/>
    </location>
</feature>
<proteinExistence type="inferred from homology"/>
<dbReference type="RefSeq" id="WP_304378594.1">
    <property type="nucleotide sequence ID" value="NZ_JAUOZU010000020.1"/>
</dbReference>
<keyword evidence="7" id="KW-0997">Cell inner membrane</keyword>
<comment type="subcellular location">
    <subcellularLocation>
        <location evidence="7">Cell inner membrane</location>
        <topology evidence="7">Multi-pass membrane protein</topology>
    </subcellularLocation>
    <subcellularLocation>
        <location evidence="1">Cell membrane</location>
        <topology evidence="1">Multi-pass membrane protein</topology>
    </subcellularLocation>
</comment>
<comment type="caution">
    <text evidence="7">Lacks conserved residue(s) required for the propagation of feature annotation.</text>
</comment>
<keyword evidence="4 7" id="KW-0812">Transmembrane</keyword>
<evidence type="ECO:0000256" key="2">
    <source>
        <dbReference type="ARBA" id="ARBA00022448"/>
    </source>
</evidence>
<evidence type="ECO:0000313" key="9">
    <source>
        <dbReference type="EMBL" id="MDO6966667.1"/>
    </source>
</evidence>
<sequence length="159" mass="16347">MSVQPKSLTSRALLGASAACFLFGAGATVVDVVLRATAGLNLPGAIELTSFAIGLGALLSMPVCYTTHTHVTAKLVSELSPGRFARFLGQFGALMSVVFAGMLLWILLDNTASKLGSPETSPDLGLPVSVTLGVVTLALAASFIAALIGFRSILRDRGI</sequence>